<evidence type="ECO:0000313" key="2">
    <source>
        <dbReference type="Proteomes" id="UP000054624"/>
    </source>
</evidence>
<protein>
    <submittedName>
        <fullName evidence="1">Uncharacterized protein</fullName>
    </submittedName>
</protein>
<organism evidence="1 2">
    <name type="scientific">Caballeronia temeraria</name>
    <dbReference type="NCBI Taxonomy" id="1777137"/>
    <lineage>
        <taxon>Bacteria</taxon>
        <taxon>Pseudomonadati</taxon>
        <taxon>Pseudomonadota</taxon>
        <taxon>Betaproteobacteria</taxon>
        <taxon>Burkholderiales</taxon>
        <taxon>Burkholderiaceae</taxon>
        <taxon>Caballeronia</taxon>
    </lineage>
</organism>
<dbReference type="STRING" id="1777137.AWB76_05563"/>
<gene>
    <name evidence="1" type="ORF">AWB76_05563</name>
</gene>
<reference evidence="2" key="1">
    <citation type="submission" date="2016-01" db="EMBL/GenBank/DDBJ databases">
        <authorList>
            <person name="Peeters Charlotte."/>
        </authorList>
    </citation>
    <scope>NUCLEOTIDE SEQUENCE [LARGE SCALE GENOMIC DNA]</scope>
</reference>
<keyword evidence="2" id="KW-1185">Reference proteome</keyword>
<evidence type="ECO:0000313" key="1">
    <source>
        <dbReference type="EMBL" id="SAK81787.1"/>
    </source>
</evidence>
<name>A0A158CJV1_9BURK</name>
<dbReference type="Proteomes" id="UP000054624">
    <property type="component" value="Unassembled WGS sequence"/>
</dbReference>
<sequence length="90" mass="9424">MISYHNGAAIQASAIRVGNLFIARASILEEDGESTSLGDLGVFANREGACQFAVRCAAAFIDGDIMPLPPCRVTAASISGNALRPTRSNR</sequence>
<accession>A0A158CJV1</accession>
<proteinExistence type="predicted"/>
<dbReference type="AlphaFoldDB" id="A0A158CJV1"/>
<dbReference type="EMBL" id="FCOI02000024">
    <property type="protein sequence ID" value="SAK81787.1"/>
    <property type="molecule type" value="Genomic_DNA"/>
</dbReference>